<proteinExistence type="predicted"/>
<dbReference type="Proteomes" id="UP000450161">
    <property type="component" value="Unassembled WGS sequence"/>
</dbReference>
<organism evidence="1 2">
    <name type="scientific">Segatella copri</name>
    <dbReference type="NCBI Taxonomy" id="165179"/>
    <lineage>
        <taxon>Bacteria</taxon>
        <taxon>Pseudomonadati</taxon>
        <taxon>Bacteroidota</taxon>
        <taxon>Bacteroidia</taxon>
        <taxon>Bacteroidales</taxon>
        <taxon>Prevotellaceae</taxon>
        <taxon>Segatella</taxon>
    </lineage>
</organism>
<evidence type="ECO:0000313" key="2">
    <source>
        <dbReference type="Proteomes" id="UP000450161"/>
    </source>
</evidence>
<dbReference type="InterPro" id="IPR024269">
    <property type="entry name" value="DUF3791"/>
</dbReference>
<accession>A0A5P0XJ21</accession>
<sequence length="82" mass="9437">MEDRELLLKSDPEFERLAFTVLAIEASAQKMGISPSEMRKRLDKVGLIKSLIQDCYDTLHTESREAVANDVVEALKNWERKE</sequence>
<dbReference type="EMBL" id="VUNF01000032">
    <property type="protein sequence ID" value="MST78513.1"/>
    <property type="molecule type" value="Genomic_DNA"/>
</dbReference>
<protein>
    <submittedName>
        <fullName evidence="1">DUF3791 domain-containing protein</fullName>
    </submittedName>
</protein>
<name>A0A5P0XJ21_9BACT</name>
<dbReference type="RefSeq" id="WP_153073384.1">
    <property type="nucleotide sequence ID" value="NZ_JADYTV010000011.1"/>
</dbReference>
<evidence type="ECO:0000313" key="1">
    <source>
        <dbReference type="EMBL" id="MST78513.1"/>
    </source>
</evidence>
<comment type="caution">
    <text evidence="1">The sequence shown here is derived from an EMBL/GenBank/DDBJ whole genome shotgun (WGS) entry which is preliminary data.</text>
</comment>
<dbReference type="AlphaFoldDB" id="A0A5P0XJ21"/>
<reference evidence="1 2" key="1">
    <citation type="submission" date="2019-08" db="EMBL/GenBank/DDBJ databases">
        <title>In-depth cultivation of the pig gut microbiome towards novel bacterial diversity and tailored functional studies.</title>
        <authorList>
            <person name="Wylensek D."/>
            <person name="Hitch T.C.A."/>
            <person name="Clavel T."/>
        </authorList>
    </citation>
    <scope>NUCLEOTIDE SEQUENCE [LARGE SCALE GENOMIC DNA]</scope>
    <source>
        <strain evidence="1 2">LKV-178-WT-2C</strain>
    </source>
</reference>
<dbReference type="Pfam" id="PF12668">
    <property type="entry name" value="DUF3791"/>
    <property type="match status" value="1"/>
</dbReference>
<gene>
    <name evidence="1" type="ORF">FYJ72_12825</name>
</gene>